<dbReference type="PROSITE" id="PS50005">
    <property type="entry name" value="TPR"/>
    <property type="match status" value="1"/>
</dbReference>
<evidence type="ECO:0000256" key="2">
    <source>
        <dbReference type="RuleBase" id="RU004003"/>
    </source>
</evidence>
<dbReference type="PRINTS" id="PR00811">
    <property type="entry name" value="BCTERIALGSPD"/>
</dbReference>
<comment type="similarity">
    <text evidence="2">Belongs to the bacterial secretin family.</text>
</comment>
<proteinExistence type="inferred from homology"/>
<comment type="caution">
    <text evidence="5">The sequence shown here is derived from an EMBL/GenBank/DDBJ whole genome shotgun (WGS) entry which is preliminary data.</text>
</comment>
<dbReference type="GO" id="GO:0009306">
    <property type="term" value="P:protein secretion"/>
    <property type="evidence" value="ECO:0007669"/>
    <property type="project" value="InterPro"/>
</dbReference>
<dbReference type="PANTHER" id="PTHR30604">
    <property type="entry name" value="PROTEIN TRANSPORT PROTEIN HOFQ"/>
    <property type="match status" value="1"/>
</dbReference>
<dbReference type="InterPro" id="IPR004846">
    <property type="entry name" value="T2SS/T3SS_dom"/>
</dbReference>
<name>A0A0M2UZL1_9BACT</name>
<reference evidence="5 6" key="1">
    <citation type="journal article" date="2013" name="BMC Microbiol.">
        <title>Identification of the type II cytochrome c maturation pathway in anammox bacteria by comparative genomics.</title>
        <authorList>
            <person name="Ferousi C."/>
            <person name="Speth D.R."/>
            <person name="Reimann J."/>
            <person name="Op den Camp H.J."/>
            <person name="Allen J.W."/>
            <person name="Keltjens J.T."/>
            <person name="Jetten M.S."/>
        </authorList>
    </citation>
    <scope>NUCLEOTIDE SEQUENCE [LARGE SCALE GENOMIC DNA]</scope>
    <source>
        <strain evidence="5">RU1</strain>
    </source>
</reference>
<evidence type="ECO:0000259" key="4">
    <source>
        <dbReference type="Pfam" id="PF00263"/>
    </source>
</evidence>
<dbReference type="Gene3D" id="1.25.40.10">
    <property type="entry name" value="Tetratricopeptide repeat domain"/>
    <property type="match status" value="1"/>
</dbReference>
<feature type="region of interest" description="Disordered" evidence="3">
    <location>
        <begin position="92"/>
        <end position="113"/>
    </location>
</feature>
<sequence length="736" mass="81950">MKSIIIPILIVVLSISLLSVMPRQLLAQNNNGPAPNHASANNYYLKTAKMYLGLNDFTKAIDALELAILLEPNNSEAQTLLKESKRLLREKKAPHEVATEAEDGLPEKIETPGYPHKDIPALLQKVYAAIEGEQYDNALQMIEVILATDPIHKEALYIKEKVNDIKHQRITESLKTTHKQEKLKSHEYLRETAIPHQEILRFPPKEQWSEISKRTLPELEKVVEENKRKTEQLRTIHGSETVTTPQVIEDALNTIISFEFLDTALKDIIIFVREKTNVNMIIDSDAGNVPVTLKLKDVSLRTAMKYILPSGYEYVIEGDIIHVYKQKMELRVYDVRDILINLDDKEPLEFDITAAATSHLSMRRRDVARTKDPSERIYDLIELIVTTVEPSSWSHRARVIGANGSGDQRNIAVVGQGEGSITARMGQPGDLVIVNSKYVHEQIADLLASLRSSQNLQVSIEARFITVSDKFLEDIGNELFSSDMEIDNGAESIGGNLSGTDVTGFSFNYTILGNVAGFLRAIQESKDSEILTSPRITLSNTQRGNISVVKTTNYVQSTSVSEGIVTPIIGTIPEGTTFDVRPIVSADRRSVHLEVTPSVFQIESITEFRFSGVGTGTTFSGGGNTTANIPPDQIIQLPQVNVSQLSVTVCVPDKGTLMIGGLGEITKNHLTSGIPIVSNIPVLRRLFTRDQKTHDKTNLIILLKPTILIKEEHERNLFGRLTNKTNNLIHTNNKNK</sequence>
<feature type="domain" description="Type II/III secretion system secretin-like" evidence="4">
    <location>
        <begin position="521"/>
        <end position="708"/>
    </location>
</feature>
<dbReference type="InterPro" id="IPR051808">
    <property type="entry name" value="Type_IV_pilus_biogenesis"/>
</dbReference>
<dbReference type="InterPro" id="IPR019734">
    <property type="entry name" value="TPR_rpt"/>
</dbReference>
<organism evidence="5 6">
    <name type="scientific">Candidatus Brocadia fulgida</name>
    <dbReference type="NCBI Taxonomy" id="380242"/>
    <lineage>
        <taxon>Bacteria</taxon>
        <taxon>Pseudomonadati</taxon>
        <taxon>Planctomycetota</taxon>
        <taxon>Candidatus Brocadiia</taxon>
        <taxon>Candidatus Brocadiales</taxon>
        <taxon>Candidatus Brocadiaceae</taxon>
        <taxon>Candidatus Brocadia</taxon>
    </lineage>
</organism>
<dbReference type="AlphaFoldDB" id="A0A0M2UZL1"/>
<dbReference type="SUPFAM" id="SSF48452">
    <property type="entry name" value="TPR-like"/>
    <property type="match status" value="1"/>
</dbReference>
<gene>
    <name evidence="5" type="ORF">BROFUL_00230</name>
</gene>
<dbReference type="InterPro" id="IPR001775">
    <property type="entry name" value="GspD/PilQ"/>
</dbReference>
<keyword evidence="1" id="KW-0802">TPR repeat</keyword>
<dbReference type="Proteomes" id="UP000034954">
    <property type="component" value="Unassembled WGS sequence"/>
</dbReference>
<accession>A0A0M2UZL1</accession>
<evidence type="ECO:0000313" key="6">
    <source>
        <dbReference type="Proteomes" id="UP000034954"/>
    </source>
</evidence>
<dbReference type="InterPro" id="IPR011990">
    <property type="entry name" value="TPR-like_helical_dom_sf"/>
</dbReference>
<dbReference type="PANTHER" id="PTHR30604:SF1">
    <property type="entry name" value="DNA UTILIZATION PROTEIN HOFQ"/>
    <property type="match status" value="1"/>
</dbReference>
<keyword evidence="6" id="KW-1185">Reference proteome</keyword>
<evidence type="ECO:0000313" key="5">
    <source>
        <dbReference type="EMBL" id="KKO21045.1"/>
    </source>
</evidence>
<dbReference type="Pfam" id="PF00263">
    <property type="entry name" value="Secretin"/>
    <property type="match status" value="1"/>
</dbReference>
<evidence type="ECO:0000256" key="3">
    <source>
        <dbReference type="SAM" id="MobiDB-lite"/>
    </source>
</evidence>
<dbReference type="EMBL" id="LAQJ01000028">
    <property type="protein sequence ID" value="KKO21045.1"/>
    <property type="molecule type" value="Genomic_DNA"/>
</dbReference>
<feature type="repeat" description="TPR" evidence="1">
    <location>
        <begin position="41"/>
        <end position="74"/>
    </location>
</feature>
<evidence type="ECO:0000256" key="1">
    <source>
        <dbReference type="PROSITE-ProRule" id="PRU00339"/>
    </source>
</evidence>
<protein>
    <recommendedName>
        <fullName evidence="4">Type II/III secretion system secretin-like domain-containing protein</fullName>
    </recommendedName>
</protein>